<dbReference type="InterPro" id="IPR036770">
    <property type="entry name" value="Ankyrin_rpt-contain_sf"/>
</dbReference>
<feature type="region of interest" description="Disordered" evidence="3">
    <location>
        <begin position="44"/>
        <end position="74"/>
    </location>
</feature>
<evidence type="ECO:0000256" key="1">
    <source>
        <dbReference type="PROSITE-ProRule" id="PRU00023"/>
    </source>
</evidence>
<evidence type="ECO:0000313" key="5">
    <source>
        <dbReference type="WBParaSite" id="scaffold2466_cov180.g4906"/>
    </source>
</evidence>
<feature type="repeat" description="ANK" evidence="1">
    <location>
        <begin position="892"/>
        <end position="915"/>
    </location>
</feature>
<dbReference type="Proteomes" id="UP000887561">
    <property type="component" value="Unplaced"/>
</dbReference>
<dbReference type="PANTHER" id="PTHR24172">
    <property type="entry name" value="ANK_REP_REGION DOMAIN-CONTAINING PROTEIN"/>
    <property type="match status" value="1"/>
</dbReference>
<dbReference type="Pfam" id="PF12796">
    <property type="entry name" value="Ank_2"/>
    <property type="match status" value="4"/>
</dbReference>
<feature type="region of interest" description="Disordered" evidence="3">
    <location>
        <begin position="1156"/>
        <end position="1192"/>
    </location>
</feature>
<dbReference type="InterPro" id="IPR002110">
    <property type="entry name" value="Ankyrin_rpt"/>
</dbReference>
<feature type="repeat" description="ANK" evidence="1">
    <location>
        <begin position="399"/>
        <end position="420"/>
    </location>
</feature>
<dbReference type="Gene3D" id="1.20.890.10">
    <property type="entry name" value="cAMP-dependent protein kinase regulatory subunit, dimerization-anchoring domain"/>
    <property type="match status" value="1"/>
</dbReference>
<feature type="compositionally biased region" description="Basic and acidic residues" evidence="3">
    <location>
        <begin position="1181"/>
        <end position="1192"/>
    </location>
</feature>
<dbReference type="Gene3D" id="1.25.40.20">
    <property type="entry name" value="Ankyrin repeat-containing domain"/>
    <property type="match status" value="6"/>
</dbReference>
<dbReference type="InterPro" id="IPR049630">
    <property type="entry name" value="DYDC-like_DD"/>
</dbReference>
<dbReference type="PROSITE" id="PS50297">
    <property type="entry name" value="ANK_REP_REGION"/>
    <property type="match status" value="4"/>
</dbReference>
<dbReference type="InterPro" id="IPR007858">
    <property type="entry name" value="Dpy-30_motif"/>
</dbReference>
<evidence type="ECO:0000256" key="3">
    <source>
        <dbReference type="SAM" id="MobiDB-lite"/>
    </source>
</evidence>
<reference evidence="5" key="1">
    <citation type="submission" date="2022-11" db="UniProtKB">
        <authorList>
            <consortium name="WormBaseParasite"/>
        </authorList>
    </citation>
    <scope>IDENTIFICATION</scope>
</reference>
<feature type="repeat" description="ANK" evidence="1">
    <location>
        <begin position="732"/>
        <end position="765"/>
    </location>
</feature>
<dbReference type="PANTHER" id="PTHR24172:SF4">
    <property type="entry name" value="ANK_REP_REGION DOMAIN-CONTAINING PROTEIN"/>
    <property type="match status" value="1"/>
</dbReference>
<dbReference type="PROSITE" id="PS50088">
    <property type="entry name" value="ANK_REPEAT"/>
    <property type="match status" value="5"/>
</dbReference>
<dbReference type="GO" id="GO:0003723">
    <property type="term" value="F:RNA binding"/>
    <property type="evidence" value="ECO:0007669"/>
    <property type="project" value="UniProtKB-KW"/>
</dbReference>
<dbReference type="PROSITE" id="PS50889">
    <property type="entry name" value="S4"/>
    <property type="match status" value="1"/>
</dbReference>
<name>A0A915M3R1_MELJA</name>
<evidence type="ECO:0000313" key="4">
    <source>
        <dbReference type="Proteomes" id="UP000887561"/>
    </source>
</evidence>
<sequence>MRLDVIKHRRVSLKVPGDNFQENEDETSTENVVTVIAPDEITSSLRERRKGKAQGLRISLNPPRPTLQSGGSLDWPPAGSPFSAGLVGARWRPPPLGDNLRTFEQLNRWIANGDIQPLESLLLSGRSDLLMGTEYKENFIYGHNRSKQFIADLAEYNVKYERFLEAVVNGDEFTVRQLIDFRHLVQSRHPRTHTTTIHLSAIFERPIILRILLEKDRNLVDSRDAEGRSPLHYAAAIAGTLGPKGLKLEENSDESNNNNNIQQSVEEEECFDILLDYGANEALLDVEGYTPMNFHRSPHLLDMHQIRGLNQFPIRPGDNIDELIAQRNVKALREIVLAGDYKSQIEGRIFPPESRDLAPTLLHLQTRILAIHEAIRNKDQRTLKQLVDSWDTATGKDEYGRTPLHIAVLYGRARMARYLLLLFPRCVDLVDKAQRTSLHYASCLPDEHQRTQMTRILYRAGAEISSKINGNKITKKSKKIKENEEEKGKVDKKKKSISYLPILCHKNGDESIVDENIERRVLSIDFNQKQYRQLEQLYSEGLVKYIYAYRQAQNRLSQVFGAIESNDFRKLKVLLDEEIVQARDLRGLTPLHIAVLEERHEMVEFIANQFPAHINISDHLGRTVAHYAAPQQNAIYDTLSDLGADIKIPDKNGFSAERYRANPKQMVDSIHKAVEEGDVRRVKSLIDRTMLATAKDSHGMTPLHKALLYGQTITVRFLLTKYPHCVNEPDHAGRTALHFAAADANGEHMIKVLQKAGGDAFIEDKYGHTPFYYRTHGKRLNIRTLKDNAVINQLISGQLNRPLLQDLEEDITDWIHTGNIGKLEELVLNGYADLLLGRNHQLDDADAISFLEVLPQYQAKVQAIHKAIEQGNLRAVKLLTDRKKLAFCRDSRGLAPLHKAVVFGQTEIAKYLIRNYPQSVNSMDQSKRTPLHYSAALRDGGYMYKLMRKAGADPNTFDCQWLREGNLAKLEQLVMSGCGDLVLDKKSNNPEAQIFLKELPSLLSNIDSIHRAIREGRIESIKQLITNKRLALARDKHGCTPLHTAIIHEKTEIIRFLAANFPLVLNAPDYNKRTAMHYAAAARDGGHYLKILGKAGADPMAVDNEGRTPDYYRRNAVFDLKLLKERDVEELGADALLSKSVVSEDLKKNYNEEFKQQHGDFPDSPSESADLLSLHSSGVDTGRKGLEKGGGREYIDDEGEMIEFDGNGDGDGIDDGEDAEKNRFEHLLHERLGMPTSDNGLYLARTVAPVLTKALAEVLLRRPANPIGFISDWLVKYTEETEQF</sequence>
<organism evidence="4 5">
    <name type="scientific">Meloidogyne javanica</name>
    <name type="common">Root-knot nematode worm</name>
    <dbReference type="NCBI Taxonomy" id="6303"/>
    <lineage>
        <taxon>Eukaryota</taxon>
        <taxon>Metazoa</taxon>
        <taxon>Ecdysozoa</taxon>
        <taxon>Nematoda</taxon>
        <taxon>Chromadorea</taxon>
        <taxon>Rhabditida</taxon>
        <taxon>Tylenchina</taxon>
        <taxon>Tylenchomorpha</taxon>
        <taxon>Tylenchoidea</taxon>
        <taxon>Meloidogynidae</taxon>
        <taxon>Meloidogyninae</taxon>
        <taxon>Meloidogyne</taxon>
        <taxon>Meloidogyne incognita group</taxon>
    </lineage>
</organism>
<keyword evidence="1" id="KW-0040">ANK repeat</keyword>
<feature type="repeat" description="ANK" evidence="1">
    <location>
        <begin position="1071"/>
        <end position="1104"/>
    </location>
</feature>
<accession>A0A915M3R1</accession>
<dbReference type="WBParaSite" id="scaffold2466_cov180.g4906">
    <property type="protein sequence ID" value="scaffold2466_cov180.g4906"/>
    <property type="gene ID" value="scaffold2466_cov180.g4906"/>
</dbReference>
<keyword evidence="2" id="KW-0694">RNA-binding</keyword>
<proteinExistence type="predicted"/>
<dbReference type="Pfam" id="PF13637">
    <property type="entry name" value="Ank_4"/>
    <property type="match status" value="1"/>
</dbReference>
<protein>
    <submittedName>
        <fullName evidence="5">ANK_REP_REGION domain-containing protein</fullName>
    </submittedName>
</protein>
<dbReference type="Pfam" id="PF05186">
    <property type="entry name" value="Dpy-30"/>
    <property type="match status" value="1"/>
</dbReference>
<evidence type="ECO:0000256" key="2">
    <source>
        <dbReference type="PROSITE-ProRule" id="PRU00182"/>
    </source>
</evidence>
<dbReference type="CDD" id="cd22966">
    <property type="entry name" value="DD_DYDC-like"/>
    <property type="match status" value="1"/>
</dbReference>
<dbReference type="SMART" id="SM00248">
    <property type="entry name" value="ANK"/>
    <property type="match status" value="13"/>
</dbReference>
<dbReference type="SUPFAM" id="SSF48403">
    <property type="entry name" value="Ankyrin repeat"/>
    <property type="match status" value="3"/>
</dbReference>
<feature type="repeat" description="ANK" evidence="1">
    <location>
        <begin position="698"/>
        <end position="719"/>
    </location>
</feature>
<keyword evidence="4" id="KW-1185">Reference proteome</keyword>